<comment type="caution">
    <text evidence="7">The sequence shown here is derived from an EMBL/GenBank/DDBJ whole genome shotgun (WGS) entry which is preliminary data.</text>
</comment>
<evidence type="ECO:0000256" key="3">
    <source>
        <dbReference type="ARBA" id="ARBA00023136"/>
    </source>
</evidence>
<dbReference type="EMBL" id="QSFO01000001">
    <property type="protein sequence ID" value="RHA57534.1"/>
    <property type="molecule type" value="Genomic_DNA"/>
</dbReference>
<dbReference type="Gene3D" id="3.40.710.10">
    <property type="entry name" value="DD-peptidase/beta-lactamase superfamily"/>
    <property type="match status" value="1"/>
</dbReference>
<organism evidence="7 8">
    <name type="scientific">Eubacterium ventriosum</name>
    <dbReference type="NCBI Taxonomy" id="39496"/>
    <lineage>
        <taxon>Bacteria</taxon>
        <taxon>Bacillati</taxon>
        <taxon>Bacillota</taxon>
        <taxon>Clostridia</taxon>
        <taxon>Eubacteriales</taxon>
        <taxon>Eubacteriaceae</taxon>
        <taxon>Eubacterium</taxon>
    </lineage>
</organism>
<evidence type="ECO:0000259" key="6">
    <source>
        <dbReference type="Pfam" id="PF03717"/>
    </source>
</evidence>
<dbReference type="SUPFAM" id="SSF56601">
    <property type="entry name" value="beta-lactamase/transpeptidase-like"/>
    <property type="match status" value="1"/>
</dbReference>
<dbReference type="Proteomes" id="UP000284598">
    <property type="component" value="Unassembled WGS sequence"/>
</dbReference>
<protein>
    <submittedName>
        <fullName evidence="7">Peptidoglycan glycosyltransferase</fullName>
    </submittedName>
</protein>
<dbReference type="InterPro" id="IPR001460">
    <property type="entry name" value="PCN-bd_Tpept"/>
</dbReference>
<dbReference type="InterPro" id="IPR036138">
    <property type="entry name" value="PBP_dimer_sf"/>
</dbReference>
<keyword evidence="3 4" id="KW-0472">Membrane</keyword>
<dbReference type="InterPro" id="IPR050515">
    <property type="entry name" value="Beta-lactam/transpept"/>
</dbReference>
<feature type="transmembrane region" description="Helical" evidence="4">
    <location>
        <begin position="6"/>
        <end position="25"/>
    </location>
</feature>
<comment type="similarity">
    <text evidence="2">Belongs to the transpeptidase family.</text>
</comment>
<reference evidence="7 8" key="1">
    <citation type="submission" date="2018-08" db="EMBL/GenBank/DDBJ databases">
        <title>A genome reference for cultivated species of the human gut microbiota.</title>
        <authorList>
            <person name="Zou Y."/>
            <person name="Xue W."/>
            <person name="Luo G."/>
        </authorList>
    </citation>
    <scope>NUCLEOTIDE SEQUENCE [LARGE SCALE GENOMIC DNA]</scope>
    <source>
        <strain evidence="7 8">AM43-2</strain>
    </source>
</reference>
<sequence>MLMIYMAFIISICIIVIGKLIYLMVYKSEYYGAKALEIQERERKIKAPRGEILDRNGKVIASNKTVCTISVIYNQVKETEKVIEILAKELEMTDKEVRKKVTKKSSREKIKSNVPKEKGDAIRNYNLSGVKVDEDYKRYYPYSSLASKVLGFTGADNQGIIGLEIKYDKYLKGTDGLILTPTDSRGVEQEKALEQRVEPVSGNSLTTSIDVNIQKYSEQIAYNALKAKQANYVSIIVMNPNNGEILAMVNAPEFDLNNPYKLIYETDNNISAKEKQKLLNKMWRNQCINDTYEPGSTFKVVTATAALEEGVVTIDSKFNCPGFKIVEDRKIRCHKITGHGSEDFLHGTMNSCNPVFIEVGLKVGAKNFYKYLGKLGLLNRTGIDIPGEASTIIHKIQNVGEVELATMSFGQSFQITPMQYLVAASAVVNGGTLVTPHFAVKAENADNKLVEKFQYKSQSNVISKNTSETMKFILEKVVSEGTGSKGQVPGFKVGGKTATSQKLPRGSGRYIASYMSFAPADKPKVIAMAIIDEPKGIYYGGQVAAPLISQLYKNILPYLLEGEKQGE</sequence>
<feature type="domain" description="Penicillin-binding protein transpeptidase" evidence="5">
    <location>
        <begin position="234"/>
        <end position="552"/>
    </location>
</feature>
<comment type="subcellular location">
    <subcellularLocation>
        <location evidence="1">Membrane</location>
    </subcellularLocation>
</comment>
<evidence type="ECO:0000256" key="4">
    <source>
        <dbReference type="SAM" id="Phobius"/>
    </source>
</evidence>
<dbReference type="SUPFAM" id="SSF56519">
    <property type="entry name" value="Penicillin binding protein dimerisation domain"/>
    <property type="match status" value="1"/>
</dbReference>
<proteinExistence type="inferred from homology"/>
<dbReference type="GO" id="GO:0008658">
    <property type="term" value="F:penicillin binding"/>
    <property type="evidence" value="ECO:0007669"/>
    <property type="project" value="InterPro"/>
</dbReference>
<dbReference type="PANTHER" id="PTHR30627:SF1">
    <property type="entry name" value="PEPTIDOGLYCAN D,D-TRANSPEPTIDASE FTSI"/>
    <property type="match status" value="1"/>
</dbReference>
<accession>A0A413S6R3</accession>
<evidence type="ECO:0000256" key="1">
    <source>
        <dbReference type="ARBA" id="ARBA00004370"/>
    </source>
</evidence>
<gene>
    <name evidence="7" type="ORF">DW929_00745</name>
</gene>
<feature type="domain" description="Penicillin-binding protein dimerisation" evidence="6">
    <location>
        <begin position="44"/>
        <end position="189"/>
    </location>
</feature>
<dbReference type="GO" id="GO:0016740">
    <property type="term" value="F:transferase activity"/>
    <property type="evidence" value="ECO:0007669"/>
    <property type="project" value="UniProtKB-KW"/>
</dbReference>
<keyword evidence="4" id="KW-1133">Transmembrane helix</keyword>
<evidence type="ECO:0000313" key="7">
    <source>
        <dbReference type="EMBL" id="RHA57534.1"/>
    </source>
</evidence>
<dbReference type="Gene3D" id="3.90.1310.10">
    <property type="entry name" value="Penicillin-binding protein 2a (Domain 2)"/>
    <property type="match status" value="1"/>
</dbReference>
<dbReference type="Pfam" id="PF03717">
    <property type="entry name" value="PBP_dimer"/>
    <property type="match status" value="1"/>
</dbReference>
<dbReference type="GO" id="GO:0071555">
    <property type="term" value="P:cell wall organization"/>
    <property type="evidence" value="ECO:0007669"/>
    <property type="project" value="TreeGrafter"/>
</dbReference>
<dbReference type="InterPro" id="IPR005311">
    <property type="entry name" value="PBP_dimer"/>
</dbReference>
<dbReference type="PANTHER" id="PTHR30627">
    <property type="entry name" value="PEPTIDOGLYCAN D,D-TRANSPEPTIDASE"/>
    <property type="match status" value="1"/>
</dbReference>
<dbReference type="InterPro" id="IPR012338">
    <property type="entry name" value="Beta-lactam/transpept-like"/>
</dbReference>
<evidence type="ECO:0000259" key="5">
    <source>
        <dbReference type="Pfam" id="PF00905"/>
    </source>
</evidence>
<evidence type="ECO:0000256" key="2">
    <source>
        <dbReference type="ARBA" id="ARBA00007171"/>
    </source>
</evidence>
<name>A0A413S6R3_9FIRM</name>
<evidence type="ECO:0000313" key="8">
    <source>
        <dbReference type="Proteomes" id="UP000284598"/>
    </source>
</evidence>
<dbReference type="AlphaFoldDB" id="A0A413S6R3"/>
<dbReference type="GO" id="GO:0005886">
    <property type="term" value="C:plasma membrane"/>
    <property type="evidence" value="ECO:0007669"/>
    <property type="project" value="TreeGrafter"/>
</dbReference>
<dbReference type="Pfam" id="PF00905">
    <property type="entry name" value="Transpeptidase"/>
    <property type="match status" value="1"/>
</dbReference>
<keyword evidence="7" id="KW-0808">Transferase</keyword>
<keyword evidence="4" id="KW-0812">Transmembrane</keyword>